<evidence type="ECO:0000313" key="6">
    <source>
        <dbReference type="Proteomes" id="UP000199297"/>
    </source>
</evidence>
<accession>A0A1H7MM01</accession>
<dbReference type="InterPro" id="IPR017463">
    <property type="entry name" value="Sulphur_relay_TusD/DsrE"/>
</dbReference>
<evidence type="ECO:0000256" key="4">
    <source>
        <dbReference type="ARBA" id="ARBA00022679"/>
    </source>
</evidence>
<dbReference type="NCBIfam" id="NF001237">
    <property type="entry name" value="PRK00207.1"/>
    <property type="match status" value="1"/>
</dbReference>
<proteinExistence type="inferred from homology"/>
<dbReference type="SUPFAM" id="SSF75169">
    <property type="entry name" value="DsrEFH-like"/>
    <property type="match status" value="1"/>
</dbReference>
<comment type="subcellular location">
    <subcellularLocation>
        <location evidence="1">Cytoplasm</location>
    </subcellularLocation>
</comment>
<dbReference type="NCBIfam" id="TIGR03012">
    <property type="entry name" value="sulf_tusD_dsrE"/>
    <property type="match status" value="1"/>
</dbReference>
<keyword evidence="4" id="KW-0808">Transferase</keyword>
<dbReference type="RefSeq" id="WP_085284743.1">
    <property type="nucleotide sequence ID" value="NZ_FOBI01000006.1"/>
</dbReference>
<keyword evidence="6" id="KW-1185">Reference proteome</keyword>
<evidence type="ECO:0000256" key="1">
    <source>
        <dbReference type="ARBA" id="ARBA00004496"/>
    </source>
</evidence>
<keyword evidence="3" id="KW-0963">Cytoplasm</keyword>
<dbReference type="Pfam" id="PF02635">
    <property type="entry name" value="DsrE"/>
    <property type="match status" value="1"/>
</dbReference>
<dbReference type="STRING" id="641665.GCA_002104455_03230"/>
<evidence type="ECO:0000256" key="2">
    <source>
        <dbReference type="ARBA" id="ARBA00007067"/>
    </source>
</evidence>
<dbReference type="PANTHER" id="PTHR34874">
    <property type="entry name" value="PROTEIN YCHN"/>
    <property type="match status" value="1"/>
</dbReference>
<protein>
    <submittedName>
        <fullName evidence="5">tRNA 2-thiouridine synthesizing protein D</fullName>
    </submittedName>
</protein>
<dbReference type="PANTHER" id="PTHR34874:SF3">
    <property type="entry name" value="SULFURTRANSFERASE TUSD"/>
    <property type="match status" value="1"/>
</dbReference>
<comment type="similarity">
    <text evidence="2">Belongs to the DsrE/TusD family.</text>
</comment>
<evidence type="ECO:0000313" key="5">
    <source>
        <dbReference type="EMBL" id="SEL12109.1"/>
    </source>
</evidence>
<dbReference type="AlphaFoldDB" id="A0A1H7MM01"/>
<dbReference type="InterPro" id="IPR003787">
    <property type="entry name" value="Sulphur_relay_DsrE/F-like"/>
</dbReference>
<sequence length="125" mass="13543">MHNTLALVVTTPPNSNLTTTAINLIKSALASGVEVIGVFFYQDGVLNAAKHLSIPSDEYQSLAHWQQLNHDHHIPLHLCITAAEKRGLSDEHGEHAQSTIAQSFTVSGLGELVELTSKAQRVVQL</sequence>
<dbReference type="GO" id="GO:0097163">
    <property type="term" value="F:sulfur carrier activity"/>
    <property type="evidence" value="ECO:0007669"/>
    <property type="project" value="TreeGrafter"/>
</dbReference>
<dbReference type="GO" id="GO:1990228">
    <property type="term" value="C:sulfurtransferase complex"/>
    <property type="evidence" value="ECO:0007669"/>
    <property type="project" value="TreeGrafter"/>
</dbReference>
<dbReference type="GO" id="GO:0016783">
    <property type="term" value="F:sulfurtransferase activity"/>
    <property type="evidence" value="ECO:0007669"/>
    <property type="project" value="InterPro"/>
</dbReference>
<gene>
    <name evidence="5" type="ORF">SAMN05216262_10654</name>
</gene>
<dbReference type="InterPro" id="IPR027396">
    <property type="entry name" value="DsrEFH-like"/>
</dbReference>
<name>A0A1H7MM01_9GAMM</name>
<dbReference type="Proteomes" id="UP000199297">
    <property type="component" value="Unassembled WGS sequence"/>
</dbReference>
<evidence type="ECO:0000256" key="3">
    <source>
        <dbReference type="ARBA" id="ARBA00022490"/>
    </source>
</evidence>
<dbReference type="Gene3D" id="3.40.1260.10">
    <property type="entry name" value="DsrEFH-like"/>
    <property type="match status" value="1"/>
</dbReference>
<reference evidence="6" key="1">
    <citation type="submission" date="2016-10" db="EMBL/GenBank/DDBJ databases">
        <authorList>
            <person name="Varghese N."/>
            <person name="Submissions S."/>
        </authorList>
    </citation>
    <scope>NUCLEOTIDE SEQUENCE [LARGE SCALE GENOMIC DNA]</scope>
    <source>
        <strain evidence="6">CGMCC 1.9127</strain>
    </source>
</reference>
<organism evidence="5 6">
    <name type="scientific">Colwellia chukchiensis</name>
    <dbReference type="NCBI Taxonomy" id="641665"/>
    <lineage>
        <taxon>Bacteria</taxon>
        <taxon>Pseudomonadati</taxon>
        <taxon>Pseudomonadota</taxon>
        <taxon>Gammaproteobacteria</taxon>
        <taxon>Alteromonadales</taxon>
        <taxon>Colwelliaceae</taxon>
        <taxon>Colwellia</taxon>
    </lineage>
</organism>
<dbReference type="GO" id="GO:0002143">
    <property type="term" value="P:tRNA wobble position uridine thiolation"/>
    <property type="evidence" value="ECO:0007669"/>
    <property type="project" value="TreeGrafter"/>
</dbReference>
<dbReference type="OrthoDB" id="9787483at2"/>
<dbReference type="EMBL" id="FOBI01000006">
    <property type="protein sequence ID" value="SEL12109.1"/>
    <property type="molecule type" value="Genomic_DNA"/>
</dbReference>